<organism evidence="3 4">
    <name type="scientific">Candidatus Kirkpatrickella diaphorinae</name>
    <dbReference type="NCBI Taxonomy" id="2984322"/>
    <lineage>
        <taxon>Bacteria</taxon>
        <taxon>Pseudomonadati</taxon>
        <taxon>Pseudomonadota</taxon>
        <taxon>Alphaproteobacteria</taxon>
        <taxon>Acetobacterales</taxon>
        <taxon>Acetobacteraceae</taxon>
        <taxon>Candidatus Kirkpatrickella</taxon>
    </lineage>
</organism>
<keyword evidence="2" id="KW-0067">ATP-binding</keyword>
<dbReference type="Gene3D" id="3.40.50.300">
    <property type="entry name" value="P-loop containing nucleotide triphosphate hydrolases"/>
    <property type="match status" value="1"/>
</dbReference>
<dbReference type="EMBL" id="CP107052">
    <property type="protein sequence ID" value="UYH51032.1"/>
    <property type="molecule type" value="Genomic_DNA"/>
</dbReference>
<dbReference type="InterPro" id="IPR027417">
    <property type="entry name" value="P-loop_NTPase"/>
</dbReference>
<dbReference type="GO" id="GO:0051301">
    <property type="term" value="P:cell division"/>
    <property type="evidence" value="ECO:0007669"/>
    <property type="project" value="UniProtKB-KW"/>
</dbReference>
<reference evidence="3" key="1">
    <citation type="submission" date="2022-10" db="EMBL/GenBank/DDBJ databases">
        <title>Candidatus Kirkpatrella diaphorinas gen. nov., sp. nov., an uncultured endosymbiont identified in a population of Diaphorina citri from Hawaii.</title>
        <authorList>
            <person name="Henry E.M."/>
            <person name="Carlson C.R."/>
            <person name="Kuo Y.-W."/>
        </authorList>
    </citation>
    <scope>NUCLEOTIDE SEQUENCE</scope>
    <source>
        <strain evidence="3">CADCRV1</strain>
    </source>
</reference>
<sequence length="378" mass="42993">MMHNGATPTPDRLKALYREALASGRLEPDAAQAQCVDALDAFGRDATQQKSPATTKLRSAIRRRVTRAGPGRGLYLLGEVGRGKTMLMDLFFESLDFRQKRRVHFHEFMQEILRALNSPQLRQKRYDDPLAELAWRIAQHNRVLCFDEFQLNDMSDAVVNLRIINLLLAAGVHIVMTSNTHPDALLHHNRQAQTTIRPLITKIMAHIRVITLEARRDYRRARDMAENAWRVPPDAESREIFTRIFREISASAPAQAHLQIGSRQFPIACSGDGVARCQFAELCSVMSGTAEFLALAARYPVVIIEDIPQLSSDRYDEALRFIRLIDVLYENGTRLYASSDVWPENLYPAGENVTAFQRTISRLEEMRSRSWHDLPGIS</sequence>
<keyword evidence="4" id="KW-1185">Reference proteome</keyword>
<keyword evidence="3" id="KW-0132">Cell division</keyword>
<dbReference type="NCBIfam" id="NF040713">
    <property type="entry name" value="ZapE"/>
    <property type="match status" value="1"/>
</dbReference>
<dbReference type="Pfam" id="PF03969">
    <property type="entry name" value="AFG1_ATPase"/>
    <property type="match status" value="1"/>
</dbReference>
<evidence type="ECO:0000313" key="3">
    <source>
        <dbReference type="EMBL" id="UYH51032.1"/>
    </source>
</evidence>
<keyword evidence="3" id="KW-0131">Cell cycle</keyword>
<gene>
    <name evidence="3" type="primary">zapE</name>
    <name evidence="3" type="ORF">N5W20_08035</name>
</gene>
<name>A0ABY6GHP0_9PROT</name>
<evidence type="ECO:0000313" key="4">
    <source>
        <dbReference type="Proteomes" id="UP001163831"/>
    </source>
</evidence>
<evidence type="ECO:0000256" key="1">
    <source>
        <dbReference type="ARBA" id="ARBA00022741"/>
    </source>
</evidence>
<evidence type="ECO:0000256" key="2">
    <source>
        <dbReference type="ARBA" id="ARBA00022840"/>
    </source>
</evidence>
<dbReference type="SUPFAM" id="SSF52540">
    <property type="entry name" value="P-loop containing nucleoside triphosphate hydrolases"/>
    <property type="match status" value="1"/>
</dbReference>
<keyword evidence="1" id="KW-0547">Nucleotide-binding</keyword>
<dbReference type="PANTHER" id="PTHR12169:SF6">
    <property type="entry name" value="AFG1-LIKE ATPASE"/>
    <property type="match status" value="1"/>
</dbReference>
<proteinExistence type="predicted"/>
<accession>A0ABY6GHP0</accession>
<protein>
    <submittedName>
        <fullName evidence="3">Cell division protein ZapE</fullName>
    </submittedName>
</protein>
<dbReference type="PANTHER" id="PTHR12169">
    <property type="entry name" value="ATPASE N2B"/>
    <property type="match status" value="1"/>
</dbReference>
<dbReference type="RefSeq" id="WP_319806625.1">
    <property type="nucleotide sequence ID" value="NZ_CP107052.1"/>
</dbReference>
<dbReference type="Proteomes" id="UP001163831">
    <property type="component" value="Chromosome"/>
</dbReference>
<dbReference type="InterPro" id="IPR005654">
    <property type="entry name" value="ATPase_AFG1-like"/>
</dbReference>